<feature type="domain" description="Methyltransferase" evidence="2">
    <location>
        <begin position="147"/>
        <end position="227"/>
    </location>
</feature>
<dbReference type="Proteomes" id="UP001500058">
    <property type="component" value="Unassembled WGS sequence"/>
</dbReference>
<dbReference type="InterPro" id="IPR029063">
    <property type="entry name" value="SAM-dependent_MTases_sf"/>
</dbReference>
<dbReference type="CDD" id="cd02440">
    <property type="entry name" value="AdoMet_MTases"/>
    <property type="match status" value="1"/>
</dbReference>
<dbReference type="Pfam" id="PF13649">
    <property type="entry name" value="Methyltransf_25"/>
    <property type="match status" value="1"/>
</dbReference>
<accession>A0ABN3HY74</accession>
<dbReference type="SUPFAM" id="SSF53335">
    <property type="entry name" value="S-adenosyl-L-methionine-dependent methyltransferases"/>
    <property type="match status" value="1"/>
</dbReference>
<feature type="region of interest" description="Disordered" evidence="1">
    <location>
        <begin position="1"/>
        <end position="24"/>
    </location>
</feature>
<evidence type="ECO:0000256" key="1">
    <source>
        <dbReference type="SAM" id="MobiDB-lite"/>
    </source>
</evidence>
<dbReference type="InterPro" id="IPR041698">
    <property type="entry name" value="Methyltransf_25"/>
</dbReference>
<dbReference type="Gene3D" id="3.40.50.150">
    <property type="entry name" value="Vaccinia Virus protein VP39"/>
    <property type="match status" value="1"/>
</dbReference>
<sequence>MSSPAAARAAAGTSVTDLVSPVNGAPLRPHGPGLLSDGERLWPVVAGIPWLRAGREELRERAVRRVGEGDPAGAAVVLLADTDDWWDGPVPPPGALRAALGAATLREAVALLGMGRVGDYFLHRWSDPTWLAVLALTDRHSPGRRPVLELACGAGHLLRELALRGHRDLTGVDVVFAKLWLARRFVAPGARLVCADLTAPWPLRPRGPAYVACHDALYFLPRKQEVVDRALEYAGGGPVVLGHCHNALVPGPGAGLPLDPAGWLSLLPGAVCYDDADLTRALLDGAAPRPRPAEDLARCEALALVCGPPPPPGHALPSPARPVPGRPLRPNPLYRDGLLHWPGPRWRDEYGPGAAAYLPERVDLSPGLLADARAGRLTPEVAGLARRRVLLDLPERW</sequence>
<proteinExistence type="predicted"/>
<organism evidence="3 4">
    <name type="scientific">Streptomyces glaucosporus</name>
    <dbReference type="NCBI Taxonomy" id="284044"/>
    <lineage>
        <taxon>Bacteria</taxon>
        <taxon>Bacillati</taxon>
        <taxon>Actinomycetota</taxon>
        <taxon>Actinomycetes</taxon>
        <taxon>Kitasatosporales</taxon>
        <taxon>Streptomycetaceae</taxon>
        <taxon>Streptomyces</taxon>
    </lineage>
</organism>
<gene>
    <name evidence="3" type="ORF">GCM10010420_13130</name>
</gene>
<protein>
    <recommendedName>
        <fullName evidence="2">Methyltransferase domain-containing protein</fullName>
    </recommendedName>
</protein>
<keyword evidence="4" id="KW-1185">Reference proteome</keyword>
<evidence type="ECO:0000313" key="4">
    <source>
        <dbReference type="Proteomes" id="UP001500058"/>
    </source>
</evidence>
<reference evidence="3 4" key="1">
    <citation type="journal article" date="2019" name="Int. J. Syst. Evol. Microbiol.">
        <title>The Global Catalogue of Microorganisms (GCM) 10K type strain sequencing project: providing services to taxonomists for standard genome sequencing and annotation.</title>
        <authorList>
            <consortium name="The Broad Institute Genomics Platform"/>
            <consortium name="The Broad Institute Genome Sequencing Center for Infectious Disease"/>
            <person name="Wu L."/>
            <person name="Ma J."/>
        </authorList>
    </citation>
    <scope>NUCLEOTIDE SEQUENCE [LARGE SCALE GENOMIC DNA]</scope>
    <source>
        <strain evidence="3 4">JCM 6921</strain>
    </source>
</reference>
<evidence type="ECO:0000259" key="2">
    <source>
        <dbReference type="Pfam" id="PF13649"/>
    </source>
</evidence>
<comment type="caution">
    <text evidence="3">The sequence shown here is derived from an EMBL/GenBank/DDBJ whole genome shotgun (WGS) entry which is preliminary data.</text>
</comment>
<dbReference type="RefSeq" id="WP_344629900.1">
    <property type="nucleotide sequence ID" value="NZ_BAAATJ010000004.1"/>
</dbReference>
<feature type="compositionally biased region" description="Low complexity" evidence="1">
    <location>
        <begin position="1"/>
        <end position="11"/>
    </location>
</feature>
<name>A0ABN3HY74_9ACTN</name>
<dbReference type="EMBL" id="BAAATJ010000004">
    <property type="protein sequence ID" value="GAA2390625.1"/>
    <property type="molecule type" value="Genomic_DNA"/>
</dbReference>
<evidence type="ECO:0000313" key="3">
    <source>
        <dbReference type="EMBL" id="GAA2390625.1"/>
    </source>
</evidence>